<sequence length="144" mass="16045">MKLFSFALSRVCVISQNFGKGIRIRIDCFSFSFFFFFLSFPPHQTRVPCSSSPPTLCSRRTPQPPPPIFRPEIRQSLGISPYFLVLEHLLNPENPRSASSSLCCPSASTCGFEISGHFSPRVPLQNFFFSAVGFSPPARLGFAC</sequence>
<evidence type="ECO:0000313" key="1">
    <source>
        <dbReference type="EMBL" id="GKV02613.1"/>
    </source>
</evidence>
<gene>
    <name evidence="1" type="ORF">SLEP1_g15029</name>
</gene>
<organism evidence="1 2">
    <name type="scientific">Rubroshorea leprosula</name>
    <dbReference type="NCBI Taxonomy" id="152421"/>
    <lineage>
        <taxon>Eukaryota</taxon>
        <taxon>Viridiplantae</taxon>
        <taxon>Streptophyta</taxon>
        <taxon>Embryophyta</taxon>
        <taxon>Tracheophyta</taxon>
        <taxon>Spermatophyta</taxon>
        <taxon>Magnoliopsida</taxon>
        <taxon>eudicotyledons</taxon>
        <taxon>Gunneridae</taxon>
        <taxon>Pentapetalae</taxon>
        <taxon>rosids</taxon>
        <taxon>malvids</taxon>
        <taxon>Malvales</taxon>
        <taxon>Dipterocarpaceae</taxon>
        <taxon>Rubroshorea</taxon>
    </lineage>
</organism>
<keyword evidence="2" id="KW-1185">Reference proteome</keyword>
<dbReference type="EMBL" id="BPVZ01000019">
    <property type="protein sequence ID" value="GKV02613.1"/>
    <property type="molecule type" value="Genomic_DNA"/>
</dbReference>
<proteinExistence type="predicted"/>
<dbReference type="AlphaFoldDB" id="A0AAV5ITW9"/>
<dbReference type="Proteomes" id="UP001054252">
    <property type="component" value="Unassembled WGS sequence"/>
</dbReference>
<name>A0AAV5ITW9_9ROSI</name>
<accession>A0AAV5ITW9</accession>
<protein>
    <submittedName>
        <fullName evidence="1">Uncharacterized protein</fullName>
    </submittedName>
</protein>
<comment type="caution">
    <text evidence="1">The sequence shown here is derived from an EMBL/GenBank/DDBJ whole genome shotgun (WGS) entry which is preliminary data.</text>
</comment>
<reference evidence="1 2" key="1">
    <citation type="journal article" date="2021" name="Commun. Biol.">
        <title>The genome of Shorea leprosula (Dipterocarpaceae) highlights the ecological relevance of drought in aseasonal tropical rainforests.</title>
        <authorList>
            <person name="Ng K.K.S."/>
            <person name="Kobayashi M.J."/>
            <person name="Fawcett J.A."/>
            <person name="Hatakeyama M."/>
            <person name="Paape T."/>
            <person name="Ng C.H."/>
            <person name="Ang C.C."/>
            <person name="Tnah L.H."/>
            <person name="Lee C.T."/>
            <person name="Nishiyama T."/>
            <person name="Sese J."/>
            <person name="O'Brien M.J."/>
            <person name="Copetti D."/>
            <person name="Mohd Noor M.I."/>
            <person name="Ong R.C."/>
            <person name="Putra M."/>
            <person name="Sireger I.Z."/>
            <person name="Indrioko S."/>
            <person name="Kosugi Y."/>
            <person name="Izuno A."/>
            <person name="Isagi Y."/>
            <person name="Lee S.L."/>
            <person name="Shimizu K.K."/>
        </authorList>
    </citation>
    <scope>NUCLEOTIDE SEQUENCE [LARGE SCALE GENOMIC DNA]</scope>
    <source>
        <strain evidence="1">214</strain>
    </source>
</reference>
<evidence type="ECO:0000313" key="2">
    <source>
        <dbReference type="Proteomes" id="UP001054252"/>
    </source>
</evidence>